<evidence type="ECO:0000313" key="1">
    <source>
        <dbReference type="EMBL" id="RWA03944.1"/>
    </source>
</evidence>
<proteinExistence type="predicted"/>
<dbReference type="STRING" id="363999.A0A439CP64"/>
<organism evidence="1 2">
    <name type="scientific">Xylaria grammica</name>
    <dbReference type="NCBI Taxonomy" id="363999"/>
    <lineage>
        <taxon>Eukaryota</taxon>
        <taxon>Fungi</taxon>
        <taxon>Dikarya</taxon>
        <taxon>Ascomycota</taxon>
        <taxon>Pezizomycotina</taxon>
        <taxon>Sordariomycetes</taxon>
        <taxon>Xylariomycetidae</taxon>
        <taxon>Xylariales</taxon>
        <taxon>Xylariaceae</taxon>
        <taxon>Xylaria</taxon>
    </lineage>
</organism>
<gene>
    <name evidence="1" type="ORF">EKO27_g11161</name>
</gene>
<protein>
    <submittedName>
        <fullName evidence="1">Uncharacterized protein</fullName>
    </submittedName>
</protein>
<reference evidence="1 2" key="1">
    <citation type="submission" date="2018-12" db="EMBL/GenBank/DDBJ databases">
        <title>Draft genome sequence of Xylaria grammica IHI A82.</title>
        <authorList>
            <person name="Buettner E."/>
            <person name="Kellner H."/>
        </authorList>
    </citation>
    <scope>NUCLEOTIDE SEQUENCE [LARGE SCALE GENOMIC DNA]</scope>
    <source>
        <strain evidence="1 2">IHI A82</strain>
    </source>
</reference>
<dbReference type="Gene3D" id="1.25.40.10">
    <property type="entry name" value="Tetratricopeptide repeat domain"/>
    <property type="match status" value="2"/>
</dbReference>
<dbReference type="AlphaFoldDB" id="A0A439CP64"/>
<name>A0A439CP64_9PEZI</name>
<dbReference type="InterPro" id="IPR011990">
    <property type="entry name" value="TPR-like_helical_dom_sf"/>
</dbReference>
<dbReference type="Proteomes" id="UP000286045">
    <property type="component" value="Unassembled WGS sequence"/>
</dbReference>
<sequence>MPPKGDETVRPAEDIALAIQGIELTPKTHPDRAARLGSLSQQYLKLFERGGDPESLKHALSFANDAVEATCDNIAQKSELLYNRSRIAWLQYREASQRQRLDEAIADADEALKLVPISTLKEYNSDAEQINLAAHLSTLLFKRYESVKSLEDLETAIQLAKRVVDNTAQGNPARPSRLSSLSEMLFHRYQRTSEADDLLEAISGAEASLSLTALSDTKRPSRLSSLGVMLLSEFYLTGQVETLESGVARAQEAVESVSEDDPTYIGVLNNSVIILTTQHTYTGNVKFINNAISLARKAANRKKSAILLNNLGTALISRYESTGNVKDLEDAISTTYEAIRTTPDNHVDLPARLGNISNMVLRKYERTKAEKDLEDAVSYAREAVNKTPEGSHSMAGRLSNLSKILSKQYERIGSWSTLEEAIALARRSFDLTHASYMEPVDRKANIVTTHKPDEHFIRNYYPDLASRLSNLSSLLFIKHIRTGKVKDLNEAILHLREGLELIMKSHADYATMLNNLGAMLLTRYEKWKTYKDLEDAVQIGDEVIHKTHEHHPDKSGRFSNSSHIIFARYMAKDKSDRKDLEEAIRLAKVADNALPSDNYLEKTNMRGYIGKLLWEKYLLKEPGSKKDLDNAIEYTNEVIKGEKMAASALRDLPNMLSWLGAMLLERYDLAGADQDLEDAIRHTREAIRRTVPDVENHLIPMPLARVNSLSRSTLLQSTVALLQGSPVGKRDESEDCAPYFKNLSTMLSRRFKKDSREEDLNEAIYFARKAMRATPDQHPELPDRLRDLGDLLMERYNLTGQQKDLDECGAVAGKLDSVLHKQNKSKKKRVYLILTDLSPFLACLTDLAGFRT</sequence>
<dbReference type="PANTHER" id="PTHR19959:SF119">
    <property type="entry name" value="FUNGAL LIPASE-LIKE DOMAIN-CONTAINING PROTEIN"/>
    <property type="match status" value="1"/>
</dbReference>
<keyword evidence="2" id="KW-1185">Reference proteome</keyword>
<dbReference type="PANTHER" id="PTHR19959">
    <property type="entry name" value="KINESIN LIGHT CHAIN"/>
    <property type="match status" value="1"/>
</dbReference>
<accession>A0A439CP64</accession>
<comment type="caution">
    <text evidence="1">The sequence shown here is derived from an EMBL/GenBank/DDBJ whole genome shotgun (WGS) entry which is preliminary data.</text>
</comment>
<dbReference type="EMBL" id="RYZI01000664">
    <property type="protein sequence ID" value="RWA03944.1"/>
    <property type="molecule type" value="Genomic_DNA"/>
</dbReference>
<evidence type="ECO:0000313" key="2">
    <source>
        <dbReference type="Proteomes" id="UP000286045"/>
    </source>
</evidence>